<protein>
    <recommendedName>
        <fullName evidence="14">DNA ligase</fullName>
        <ecNumber evidence="14">6.5.1.1</ecNumber>
    </recommendedName>
</protein>
<proteinExistence type="inferred from homology"/>
<dbReference type="GO" id="GO:0006281">
    <property type="term" value="P:DNA repair"/>
    <property type="evidence" value="ECO:0007669"/>
    <property type="project" value="UniProtKB-KW"/>
</dbReference>
<dbReference type="GO" id="GO:0003910">
    <property type="term" value="F:DNA ligase (ATP) activity"/>
    <property type="evidence" value="ECO:0007669"/>
    <property type="project" value="UniProtKB-EC"/>
</dbReference>
<dbReference type="EMBL" id="LT635764">
    <property type="protein sequence ID" value="SGZ50430.1"/>
    <property type="molecule type" value="Genomic_DNA"/>
</dbReference>
<dbReference type="PANTHER" id="PTHR45674:SF4">
    <property type="entry name" value="DNA LIGASE 1"/>
    <property type="match status" value="1"/>
</dbReference>
<dbReference type="GO" id="GO:0071897">
    <property type="term" value="P:DNA biosynthetic process"/>
    <property type="evidence" value="ECO:0007669"/>
    <property type="project" value="InterPro"/>
</dbReference>
<keyword evidence="6 14" id="KW-0547">Nucleotide-binding</keyword>
<comment type="catalytic activity">
    <reaction evidence="13 14">
        <text>ATP + (deoxyribonucleotide)n-3'-hydroxyl + 5'-phospho-(deoxyribonucleotide)m = (deoxyribonucleotide)n+m + AMP + diphosphate.</text>
        <dbReference type="EC" id="6.5.1.1"/>
    </reaction>
</comment>
<dbReference type="FunFam" id="3.30.470.30:FF:000016">
    <property type="entry name" value="DNA ligase"/>
    <property type="match status" value="1"/>
</dbReference>
<gene>
    <name evidence="18" type="ORF">SAMEA4029009_CIC11G00000005309</name>
</gene>
<evidence type="ECO:0000256" key="10">
    <source>
        <dbReference type="ARBA" id="ARBA00023204"/>
    </source>
</evidence>
<organism evidence="18 19">
    <name type="scientific">Sungouiella intermedia</name>
    <dbReference type="NCBI Taxonomy" id="45354"/>
    <lineage>
        <taxon>Eukaryota</taxon>
        <taxon>Fungi</taxon>
        <taxon>Dikarya</taxon>
        <taxon>Ascomycota</taxon>
        <taxon>Saccharomycotina</taxon>
        <taxon>Pichiomycetes</taxon>
        <taxon>Metschnikowiaceae</taxon>
        <taxon>Sungouiella</taxon>
    </lineage>
</organism>
<dbReference type="GO" id="GO:0006310">
    <property type="term" value="P:DNA recombination"/>
    <property type="evidence" value="ECO:0007669"/>
    <property type="project" value="UniProtKB-KW"/>
</dbReference>
<dbReference type="CDD" id="cd07969">
    <property type="entry name" value="OBF_DNA_ligase_I"/>
    <property type="match status" value="1"/>
</dbReference>
<accession>A0A1L0DDH1</accession>
<dbReference type="InterPro" id="IPR012340">
    <property type="entry name" value="NA-bd_OB-fold"/>
</dbReference>
<evidence type="ECO:0000259" key="17">
    <source>
        <dbReference type="PROSITE" id="PS50160"/>
    </source>
</evidence>
<dbReference type="Gene3D" id="3.30.470.30">
    <property type="entry name" value="DNA ligase/mRNA capping enzyme"/>
    <property type="match status" value="1"/>
</dbReference>
<dbReference type="InterPro" id="IPR012309">
    <property type="entry name" value="DNA_ligase_ATP-dep_C"/>
</dbReference>
<dbReference type="SUPFAM" id="SSF56091">
    <property type="entry name" value="DNA ligase/mRNA capping enzyme, catalytic domain"/>
    <property type="match status" value="1"/>
</dbReference>
<dbReference type="InterPro" id="IPR012310">
    <property type="entry name" value="DNA_ligase_ATP-dep_cent"/>
</dbReference>
<dbReference type="InterPro" id="IPR050191">
    <property type="entry name" value="ATP-dep_DNA_ligase"/>
</dbReference>
<keyword evidence="4" id="KW-0132">Cell division</keyword>
<dbReference type="PROSITE" id="PS50160">
    <property type="entry name" value="DNA_LIGASE_A3"/>
    <property type="match status" value="1"/>
</dbReference>
<feature type="region of interest" description="Disordered" evidence="16">
    <location>
        <begin position="105"/>
        <end position="134"/>
    </location>
</feature>
<dbReference type="InterPro" id="IPR036599">
    <property type="entry name" value="DNA_ligase_N_sf"/>
</dbReference>
<dbReference type="GO" id="GO:0005634">
    <property type="term" value="C:nucleus"/>
    <property type="evidence" value="ECO:0007669"/>
    <property type="project" value="UniProtKB-SubCell"/>
</dbReference>
<dbReference type="Pfam" id="PF04679">
    <property type="entry name" value="DNA_ligase_A_C"/>
    <property type="match status" value="1"/>
</dbReference>
<keyword evidence="11" id="KW-0539">Nucleus</keyword>
<evidence type="ECO:0000313" key="19">
    <source>
        <dbReference type="Proteomes" id="UP000182259"/>
    </source>
</evidence>
<evidence type="ECO:0000256" key="13">
    <source>
        <dbReference type="ARBA" id="ARBA00034003"/>
    </source>
</evidence>
<dbReference type="Gene3D" id="1.10.3260.10">
    <property type="entry name" value="DNA ligase, ATP-dependent, N-terminal domain"/>
    <property type="match status" value="1"/>
</dbReference>
<dbReference type="GO" id="GO:0003677">
    <property type="term" value="F:DNA binding"/>
    <property type="evidence" value="ECO:0007669"/>
    <property type="project" value="InterPro"/>
</dbReference>
<evidence type="ECO:0000256" key="3">
    <source>
        <dbReference type="ARBA" id="ARBA00022598"/>
    </source>
</evidence>
<dbReference type="SUPFAM" id="SSF117018">
    <property type="entry name" value="ATP-dependent DNA ligase DNA-binding domain"/>
    <property type="match status" value="1"/>
</dbReference>
<dbReference type="GO" id="GO:1903461">
    <property type="term" value="P:Okazaki fragment processing involved in mitotic DNA replication"/>
    <property type="evidence" value="ECO:0007669"/>
    <property type="project" value="TreeGrafter"/>
</dbReference>
<dbReference type="SUPFAM" id="SSF50249">
    <property type="entry name" value="Nucleic acid-binding proteins"/>
    <property type="match status" value="1"/>
</dbReference>
<evidence type="ECO:0000256" key="14">
    <source>
        <dbReference type="RuleBase" id="RU000617"/>
    </source>
</evidence>
<evidence type="ECO:0000256" key="5">
    <source>
        <dbReference type="ARBA" id="ARBA00022705"/>
    </source>
</evidence>
<evidence type="ECO:0000256" key="1">
    <source>
        <dbReference type="ARBA" id="ARBA00004123"/>
    </source>
</evidence>
<dbReference type="PANTHER" id="PTHR45674">
    <property type="entry name" value="DNA LIGASE 1/3 FAMILY MEMBER"/>
    <property type="match status" value="1"/>
</dbReference>
<dbReference type="Pfam" id="PF04675">
    <property type="entry name" value="DNA_ligase_A_N"/>
    <property type="match status" value="1"/>
</dbReference>
<feature type="region of interest" description="Disordered" evidence="16">
    <location>
        <begin position="42"/>
        <end position="93"/>
    </location>
</feature>
<dbReference type="CDD" id="cd07900">
    <property type="entry name" value="Adenylation_DNA_ligase_I_Euk"/>
    <property type="match status" value="1"/>
</dbReference>
<feature type="compositionally biased region" description="Basic and acidic residues" evidence="16">
    <location>
        <begin position="56"/>
        <end position="71"/>
    </location>
</feature>
<evidence type="ECO:0000256" key="8">
    <source>
        <dbReference type="ARBA" id="ARBA00022840"/>
    </source>
</evidence>
<dbReference type="InterPro" id="IPR012308">
    <property type="entry name" value="DNA_ligase_ATP-dep_N"/>
</dbReference>
<dbReference type="InterPro" id="IPR016059">
    <property type="entry name" value="DNA_ligase_ATP-dep_CS"/>
</dbReference>
<dbReference type="Gene3D" id="2.40.50.140">
    <property type="entry name" value="Nucleic acid-binding proteins"/>
    <property type="match status" value="1"/>
</dbReference>
<keyword evidence="10 14" id="KW-0234">DNA repair</keyword>
<comment type="subcellular location">
    <subcellularLocation>
        <location evidence="1">Nucleus</location>
    </subcellularLocation>
</comment>
<evidence type="ECO:0000256" key="4">
    <source>
        <dbReference type="ARBA" id="ARBA00022618"/>
    </source>
</evidence>
<evidence type="ECO:0000256" key="9">
    <source>
        <dbReference type="ARBA" id="ARBA00023172"/>
    </source>
</evidence>
<dbReference type="GO" id="GO:0051301">
    <property type="term" value="P:cell division"/>
    <property type="evidence" value="ECO:0007669"/>
    <property type="project" value="UniProtKB-KW"/>
</dbReference>
<dbReference type="AlphaFoldDB" id="A0A1L0DDH1"/>
<dbReference type="FunFam" id="2.40.50.140:FF:000062">
    <property type="entry name" value="DNA ligase"/>
    <property type="match status" value="1"/>
</dbReference>
<evidence type="ECO:0000256" key="15">
    <source>
        <dbReference type="RuleBase" id="RU004196"/>
    </source>
</evidence>
<reference evidence="18 19" key="1">
    <citation type="submission" date="2016-10" db="EMBL/GenBank/DDBJ databases">
        <authorList>
            <person name="de Groot N.N."/>
        </authorList>
    </citation>
    <scope>NUCLEOTIDE SEQUENCE [LARGE SCALE GENOMIC DNA]</scope>
    <source>
        <strain evidence="18 19">PYCC 4715</strain>
    </source>
</reference>
<keyword evidence="7 14" id="KW-0227">DNA damage</keyword>
<evidence type="ECO:0000256" key="11">
    <source>
        <dbReference type="ARBA" id="ARBA00023242"/>
    </source>
</evidence>
<dbReference type="InterPro" id="IPR000977">
    <property type="entry name" value="DNA_ligase_ATP-dep"/>
</dbReference>
<feature type="domain" description="ATP-dependent DNA ligase family profile" evidence="17">
    <location>
        <begin position="517"/>
        <end position="654"/>
    </location>
</feature>
<evidence type="ECO:0000256" key="6">
    <source>
        <dbReference type="ARBA" id="ARBA00022741"/>
    </source>
</evidence>
<dbReference type="FunFam" id="1.10.3260.10:FF:000001">
    <property type="entry name" value="DNA ligase"/>
    <property type="match status" value="1"/>
</dbReference>
<keyword evidence="12" id="KW-0131">Cell cycle</keyword>
<keyword evidence="8 14" id="KW-0067">ATP-binding</keyword>
<dbReference type="EC" id="6.5.1.1" evidence="14"/>
<dbReference type="Proteomes" id="UP000182259">
    <property type="component" value="Chromosome I"/>
</dbReference>
<sequence>MLLFRRVPISRIPRLIVSRRISMEQQSIMRFFGLKAAAKAPAKRTLDTQKLPAKRLKIEEPEKSKSEEKTESLVTENTKSGEANRDDTETLIDLKVAEPVTAMEIDSKADSEKVDSDKPDSDRDMTPEKEQDASQLIKLSEQNHKHQQLATKGTKIPYSKVTAVLDKIEKESGRLKITALVSEFFLEVLEQFPDPQQLVRIVYLFINRLGPDYEPDLELGLGETLLIKAISECYGRAPSKIKKDYQEVGDLGLVAQKSRSGQPTMFKPALLDVDAVFENLTKIAKATGKDSQSRKIGIINKMLTACDQKTSEAKFLIRSLEGKLRIGLAEKTVLVALAQAFLNFENNSKKRILPDSLTKAEDIIREAFSLIPNYEIIIKNAHEHGIMNLLDHCQLTPGVPLKPMLAKPTKSIGEVLDRFQGEQFTCEYKYDGERAQVHLLPDGTVRIYSRNSEDMSERYPDLVSIVKDFIKESHELSTSGTPKSMILDCEAVAWDREKSKILPFQVLSTRKRKDVNESDIKVHICLFAFDLLYYNGQSLIGRAFEERRTTLHENFQPVEGKFQFATCKDSSDLDELQAFLDQSVKDSCEGLMVKMLHGSESFYEPSKRSRNWLKLKKDYLAGVGDSLDLVVVGAYVGKGKRTGSYGGFLLASYNDDTGEYETTCKIGTGFSDEDLSSLYTRLKPTEISQPKPFYVYDTKNSNAVPDVWLEPTTLFEVLTADLSLSPIYKAGHQEYGKGISLRFPRFLRIREDKGVEDATSSSQVAEFYERQANVN</sequence>
<evidence type="ECO:0000256" key="16">
    <source>
        <dbReference type="SAM" id="MobiDB-lite"/>
    </source>
</evidence>
<comment type="similarity">
    <text evidence="2 15">Belongs to the ATP-dependent DNA ligase family.</text>
</comment>
<feature type="compositionally biased region" description="Basic and acidic residues" evidence="16">
    <location>
        <begin position="105"/>
        <end position="132"/>
    </location>
</feature>
<evidence type="ECO:0000256" key="2">
    <source>
        <dbReference type="ARBA" id="ARBA00007572"/>
    </source>
</evidence>
<evidence type="ECO:0000313" key="18">
    <source>
        <dbReference type="EMBL" id="SGZ50430.1"/>
    </source>
</evidence>
<dbReference type="PROSITE" id="PS00697">
    <property type="entry name" value="DNA_LIGASE_A1"/>
    <property type="match status" value="1"/>
</dbReference>
<evidence type="ECO:0000256" key="7">
    <source>
        <dbReference type="ARBA" id="ARBA00022763"/>
    </source>
</evidence>
<dbReference type="PROSITE" id="PS00333">
    <property type="entry name" value="DNA_LIGASE_A2"/>
    <property type="match status" value="1"/>
</dbReference>
<keyword evidence="9 14" id="KW-0233">DNA recombination</keyword>
<dbReference type="Pfam" id="PF01068">
    <property type="entry name" value="DNA_ligase_A_M"/>
    <property type="match status" value="1"/>
</dbReference>
<dbReference type="GO" id="GO:0005739">
    <property type="term" value="C:mitochondrion"/>
    <property type="evidence" value="ECO:0007669"/>
    <property type="project" value="TreeGrafter"/>
</dbReference>
<dbReference type="GO" id="GO:0005524">
    <property type="term" value="F:ATP binding"/>
    <property type="evidence" value="ECO:0007669"/>
    <property type="project" value="UniProtKB-KW"/>
</dbReference>
<dbReference type="Gene3D" id="3.30.1490.70">
    <property type="match status" value="1"/>
</dbReference>
<keyword evidence="5" id="KW-0235">DNA replication</keyword>
<name>A0A1L0DDH1_9ASCO</name>
<evidence type="ECO:0000256" key="12">
    <source>
        <dbReference type="ARBA" id="ARBA00023306"/>
    </source>
</evidence>
<keyword evidence="3 14" id="KW-0436">Ligase</keyword>
<dbReference type="NCBIfam" id="TIGR00574">
    <property type="entry name" value="dnl1"/>
    <property type="match status" value="1"/>
</dbReference>